<reference evidence="1 2" key="2">
    <citation type="submission" date="2018-11" db="EMBL/GenBank/DDBJ databases">
        <authorList>
            <consortium name="Pathogen Informatics"/>
        </authorList>
    </citation>
    <scope>NUCLEOTIDE SEQUENCE [LARGE SCALE GENOMIC DNA]</scope>
</reference>
<sequence>MDLRHCLENAFSELQNRPPSIPSALLPVLGHHP</sequence>
<gene>
    <name evidence="1" type="ORF">GPUH_LOCUS9129</name>
</gene>
<evidence type="ECO:0000313" key="1">
    <source>
        <dbReference type="EMBL" id="VDK68452.1"/>
    </source>
</evidence>
<proteinExistence type="predicted"/>
<name>A0A183DK88_9BILA</name>
<organism evidence="3">
    <name type="scientific">Gongylonema pulchrum</name>
    <dbReference type="NCBI Taxonomy" id="637853"/>
    <lineage>
        <taxon>Eukaryota</taxon>
        <taxon>Metazoa</taxon>
        <taxon>Ecdysozoa</taxon>
        <taxon>Nematoda</taxon>
        <taxon>Chromadorea</taxon>
        <taxon>Rhabditida</taxon>
        <taxon>Spirurina</taxon>
        <taxon>Spiruromorpha</taxon>
        <taxon>Spiruroidea</taxon>
        <taxon>Gongylonematidae</taxon>
        <taxon>Gongylonema</taxon>
    </lineage>
</organism>
<keyword evidence="2" id="KW-1185">Reference proteome</keyword>
<reference evidence="3" key="1">
    <citation type="submission" date="2016-06" db="UniProtKB">
        <authorList>
            <consortium name="WormBaseParasite"/>
        </authorList>
    </citation>
    <scope>IDENTIFICATION</scope>
</reference>
<dbReference type="EMBL" id="UYRT01028827">
    <property type="protein sequence ID" value="VDK68452.1"/>
    <property type="molecule type" value="Genomic_DNA"/>
</dbReference>
<dbReference type="WBParaSite" id="GPUH_0000913901-mRNA-1">
    <property type="protein sequence ID" value="GPUH_0000913901-mRNA-1"/>
    <property type="gene ID" value="GPUH_0000913901"/>
</dbReference>
<evidence type="ECO:0000313" key="3">
    <source>
        <dbReference type="WBParaSite" id="GPUH_0000913901-mRNA-1"/>
    </source>
</evidence>
<dbReference type="Proteomes" id="UP000271098">
    <property type="component" value="Unassembled WGS sequence"/>
</dbReference>
<protein>
    <submittedName>
        <fullName evidence="3">ST2B1 Sulfotransferase</fullName>
    </submittedName>
</protein>
<evidence type="ECO:0000313" key="2">
    <source>
        <dbReference type="Proteomes" id="UP000271098"/>
    </source>
</evidence>
<dbReference type="AlphaFoldDB" id="A0A183DK88"/>
<accession>A0A183DK88</accession>